<accession>A0ABR1IQ59</accession>
<protein>
    <recommendedName>
        <fullName evidence="1">Polysaccharide lyase 14 domain-containing protein</fullName>
    </recommendedName>
</protein>
<dbReference type="InterPro" id="IPR048958">
    <property type="entry name" value="Polysacc_lyase_14"/>
</dbReference>
<dbReference type="PANTHER" id="PTHR40124:SF1">
    <property type="entry name" value="DISAGGREGATASE RELATED REPEAT PROTEIN"/>
    <property type="match status" value="1"/>
</dbReference>
<dbReference type="Proteomes" id="UP001498398">
    <property type="component" value="Unassembled WGS sequence"/>
</dbReference>
<comment type="caution">
    <text evidence="2">The sequence shown here is derived from an EMBL/GenBank/DDBJ whole genome shotgun (WGS) entry which is preliminary data.</text>
</comment>
<evidence type="ECO:0000259" key="1">
    <source>
        <dbReference type="Pfam" id="PF21294"/>
    </source>
</evidence>
<dbReference type="Gene3D" id="2.60.120.200">
    <property type="match status" value="1"/>
</dbReference>
<dbReference type="Pfam" id="PF21294">
    <property type="entry name" value="Polysacc_lyase_14"/>
    <property type="match status" value="1"/>
</dbReference>
<organism evidence="2 3">
    <name type="scientific">Marasmiellus scandens</name>
    <dbReference type="NCBI Taxonomy" id="2682957"/>
    <lineage>
        <taxon>Eukaryota</taxon>
        <taxon>Fungi</taxon>
        <taxon>Dikarya</taxon>
        <taxon>Basidiomycota</taxon>
        <taxon>Agaricomycotina</taxon>
        <taxon>Agaricomycetes</taxon>
        <taxon>Agaricomycetidae</taxon>
        <taxon>Agaricales</taxon>
        <taxon>Marasmiineae</taxon>
        <taxon>Omphalotaceae</taxon>
        <taxon>Marasmiellus</taxon>
    </lineage>
</organism>
<evidence type="ECO:0000313" key="3">
    <source>
        <dbReference type="Proteomes" id="UP001498398"/>
    </source>
</evidence>
<name>A0ABR1IQ59_9AGAR</name>
<dbReference type="EMBL" id="JBANRG010000079">
    <property type="protein sequence ID" value="KAK7438380.1"/>
    <property type="molecule type" value="Genomic_DNA"/>
</dbReference>
<gene>
    <name evidence="2" type="ORF">VKT23_017992</name>
</gene>
<evidence type="ECO:0000313" key="2">
    <source>
        <dbReference type="EMBL" id="KAK7438380.1"/>
    </source>
</evidence>
<proteinExistence type="predicted"/>
<keyword evidence="3" id="KW-1185">Reference proteome</keyword>
<sequence length="303" mass="32643">MLVNAGSLKSSRSLSVAIVRASSSESPGTNTESGQLSGLLSMLFPIPGFTESWTTCSESSDALPLDDETLVVSKDKKALPHNYGTFNGKNTMEAVFPEGSYIPSKEPAGPADVDLTTAKEATFGYSVFFPEDFDFVKGGKLPGLYGGDDPEGSKSCSGGRRDTSCFSIRLMWRTDGLGEFYTYLPDVDANKVQCDVPPESHCNPEYGSSVGRGAFTFKKGQWTTVSMRVKLNDAGETNGEMELFVEGDSVIKVSGLQITDSDSGRIRGIIMQTFFGGSTPDYASPKKQSIWFGDFSMAITEML</sequence>
<feature type="domain" description="Polysaccharide lyase 14" evidence="1">
    <location>
        <begin position="88"/>
        <end position="295"/>
    </location>
</feature>
<reference evidence="2 3" key="1">
    <citation type="submission" date="2024-01" db="EMBL/GenBank/DDBJ databases">
        <title>A draft genome for the cacao thread blight pathogen Marasmiellus scandens.</title>
        <authorList>
            <person name="Baruah I.K."/>
            <person name="Leung J."/>
            <person name="Bukari Y."/>
            <person name="Amoako-Attah I."/>
            <person name="Meinhardt L.W."/>
            <person name="Bailey B.A."/>
            <person name="Cohen S.P."/>
        </authorList>
    </citation>
    <scope>NUCLEOTIDE SEQUENCE [LARGE SCALE GENOMIC DNA]</scope>
    <source>
        <strain evidence="2 3">GH-19</strain>
    </source>
</reference>
<dbReference type="PANTHER" id="PTHR40124">
    <property type="match status" value="1"/>
</dbReference>